<keyword evidence="1" id="KW-0732">Signal</keyword>
<sequence>MRLPVLPFLACAAAATAVAAIPFSQDDFMLNSELPVDFDSPKMHALFAKLASLAAAPPPSPGGRGNRLARSMLTALCSSGCPRQETDAVEPGVNPALPPPSPTISLADPIAAEYAEALLKHDSRALYAMAECPVCLECMHPKTL</sequence>
<proteinExistence type="predicted"/>
<dbReference type="AlphaFoldDB" id="A0A8H7ZRM7"/>
<dbReference type="EMBL" id="JAEFCI010008742">
    <property type="protein sequence ID" value="KAG5458276.1"/>
    <property type="molecule type" value="Genomic_DNA"/>
</dbReference>
<feature type="signal peptide" evidence="1">
    <location>
        <begin position="1"/>
        <end position="20"/>
    </location>
</feature>
<evidence type="ECO:0000313" key="3">
    <source>
        <dbReference type="Proteomes" id="UP000673691"/>
    </source>
</evidence>
<protein>
    <submittedName>
        <fullName evidence="2">Uncharacterized protein</fullName>
    </submittedName>
</protein>
<evidence type="ECO:0000313" key="2">
    <source>
        <dbReference type="EMBL" id="KAG5458276.1"/>
    </source>
</evidence>
<evidence type="ECO:0000256" key="1">
    <source>
        <dbReference type="SAM" id="SignalP"/>
    </source>
</evidence>
<feature type="chain" id="PRO_5034233747" evidence="1">
    <location>
        <begin position="21"/>
        <end position="144"/>
    </location>
</feature>
<gene>
    <name evidence="2" type="ORF">BJ554DRAFT_1528</name>
</gene>
<reference evidence="2 3" key="1">
    <citation type="journal article" name="Sci. Rep.">
        <title>Genome-scale phylogenetic analyses confirm Olpidium as the closest living zoosporic fungus to the non-flagellated, terrestrial fungi.</title>
        <authorList>
            <person name="Chang Y."/>
            <person name="Rochon D."/>
            <person name="Sekimoto S."/>
            <person name="Wang Y."/>
            <person name="Chovatia M."/>
            <person name="Sandor L."/>
            <person name="Salamov A."/>
            <person name="Grigoriev I.V."/>
            <person name="Stajich J.E."/>
            <person name="Spatafora J.W."/>
        </authorList>
    </citation>
    <scope>NUCLEOTIDE SEQUENCE [LARGE SCALE GENOMIC DNA]</scope>
    <source>
        <strain evidence="2">S191</strain>
    </source>
</reference>
<accession>A0A8H7ZRM7</accession>
<keyword evidence="3" id="KW-1185">Reference proteome</keyword>
<organism evidence="2 3">
    <name type="scientific">Olpidium bornovanus</name>
    <dbReference type="NCBI Taxonomy" id="278681"/>
    <lineage>
        <taxon>Eukaryota</taxon>
        <taxon>Fungi</taxon>
        <taxon>Fungi incertae sedis</taxon>
        <taxon>Olpidiomycota</taxon>
        <taxon>Olpidiomycotina</taxon>
        <taxon>Olpidiomycetes</taxon>
        <taxon>Olpidiales</taxon>
        <taxon>Olpidiaceae</taxon>
        <taxon>Olpidium</taxon>
    </lineage>
</organism>
<comment type="caution">
    <text evidence="2">The sequence shown here is derived from an EMBL/GenBank/DDBJ whole genome shotgun (WGS) entry which is preliminary data.</text>
</comment>
<dbReference type="Proteomes" id="UP000673691">
    <property type="component" value="Unassembled WGS sequence"/>
</dbReference>
<name>A0A8H7ZRM7_9FUNG</name>